<evidence type="ECO:0000256" key="1">
    <source>
        <dbReference type="ARBA" id="ARBA00004533"/>
    </source>
</evidence>
<keyword evidence="2" id="KW-1003">Cell membrane</keyword>
<dbReference type="Pfam" id="PF03279">
    <property type="entry name" value="Lip_A_acyltrans"/>
    <property type="match status" value="1"/>
</dbReference>
<evidence type="ECO:0000256" key="2">
    <source>
        <dbReference type="ARBA" id="ARBA00022475"/>
    </source>
</evidence>
<dbReference type="CDD" id="cd07984">
    <property type="entry name" value="LPLAT_LABLAT-like"/>
    <property type="match status" value="1"/>
</dbReference>
<dbReference type="GO" id="GO:0005886">
    <property type="term" value="C:plasma membrane"/>
    <property type="evidence" value="ECO:0007669"/>
    <property type="project" value="UniProtKB-SubCell"/>
</dbReference>
<accession>A0A4R3Y459</accession>
<comment type="caution">
    <text evidence="7">The sequence shown here is derived from an EMBL/GenBank/DDBJ whole genome shotgun (WGS) entry which is preliminary data.</text>
</comment>
<evidence type="ECO:0000256" key="4">
    <source>
        <dbReference type="ARBA" id="ARBA00022679"/>
    </source>
</evidence>
<evidence type="ECO:0000256" key="5">
    <source>
        <dbReference type="ARBA" id="ARBA00023136"/>
    </source>
</evidence>
<dbReference type="GO" id="GO:0009247">
    <property type="term" value="P:glycolipid biosynthetic process"/>
    <property type="evidence" value="ECO:0007669"/>
    <property type="project" value="UniProtKB-ARBA"/>
</dbReference>
<dbReference type="Proteomes" id="UP000295367">
    <property type="component" value="Unassembled WGS sequence"/>
</dbReference>
<dbReference type="PIRSF" id="PIRSF026649">
    <property type="entry name" value="MsbB"/>
    <property type="match status" value="1"/>
</dbReference>
<dbReference type="OrthoDB" id="9803456at2"/>
<evidence type="ECO:0000256" key="6">
    <source>
        <dbReference type="ARBA" id="ARBA00023315"/>
    </source>
</evidence>
<evidence type="ECO:0000313" key="7">
    <source>
        <dbReference type="EMBL" id="TCV85134.1"/>
    </source>
</evidence>
<name>A0A4R3Y459_9PROT</name>
<gene>
    <name evidence="7" type="ORF">EDC63_11023</name>
</gene>
<keyword evidence="4 7" id="KW-0808">Transferase</keyword>
<dbReference type="AlphaFoldDB" id="A0A4R3Y459"/>
<dbReference type="InterPro" id="IPR004960">
    <property type="entry name" value="LipA_acyltrans"/>
</dbReference>
<reference evidence="7 8" key="1">
    <citation type="submission" date="2019-03" db="EMBL/GenBank/DDBJ databases">
        <title>Genomic Encyclopedia of Type Strains, Phase IV (KMG-IV): sequencing the most valuable type-strain genomes for metagenomic binning, comparative biology and taxonomic classification.</title>
        <authorList>
            <person name="Goeker M."/>
        </authorList>
    </citation>
    <scope>NUCLEOTIDE SEQUENCE [LARGE SCALE GENOMIC DNA]</scope>
    <source>
        <strain evidence="7 8">DSM 100309</strain>
    </source>
</reference>
<dbReference type="PANTHER" id="PTHR30606:SF9">
    <property type="entry name" value="LIPID A BIOSYNTHESIS LAUROYLTRANSFERASE"/>
    <property type="match status" value="1"/>
</dbReference>
<dbReference type="EMBL" id="SMCO01000010">
    <property type="protein sequence ID" value="TCV85134.1"/>
    <property type="molecule type" value="Genomic_DNA"/>
</dbReference>
<proteinExistence type="predicted"/>
<keyword evidence="6" id="KW-0012">Acyltransferase</keyword>
<evidence type="ECO:0000313" key="8">
    <source>
        <dbReference type="Proteomes" id="UP000295367"/>
    </source>
</evidence>
<dbReference type="GO" id="GO:0016746">
    <property type="term" value="F:acyltransferase activity"/>
    <property type="evidence" value="ECO:0007669"/>
    <property type="project" value="UniProtKB-KW"/>
</dbReference>
<comment type="subcellular location">
    <subcellularLocation>
        <location evidence="1">Cell inner membrane</location>
    </subcellularLocation>
</comment>
<keyword evidence="5" id="KW-0472">Membrane</keyword>
<dbReference type="PANTHER" id="PTHR30606">
    <property type="entry name" value="LIPID A BIOSYNTHESIS LAUROYL ACYLTRANSFERASE"/>
    <property type="match status" value="1"/>
</dbReference>
<protein>
    <submittedName>
        <fullName evidence="7">KDO2-lipid IV(A) lauroyltransferase</fullName>
    </submittedName>
</protein>
<sequence length="289" mass="33470">MIRLGLLFVWLVHFLPLSVMAPIGQGLGMLLYWLGSERRRVARINLRLCFPDMPDSEREALVRRHFRAFGRSVLERGILWWSSKERIQKLVRIEGMEHWLAVKDRPVIWLAPHFVGLDMGGVRLTSEFPLVSMYSNQKNPVFNKVLYRSRTRFGTTRLASRQDGIRPIVKGLKEGLPFYYLPDMDYGPRDAVFVPFFGVQAATITGLSRLAKMTGAAVVPCVTKQLSGGKGYVMKFYPAWENFPGENLEQDTRRMNAFIEACVREMPEQYFWLHKRFKTRPEGEARFYG</sequence>
<keyword evidence="8" id="KW-1185">Reference proteome</keyword>
<organism evidence="7 8">
    <name type="scientific">Sulfurirhabdus autotrophica</name>
    <dbReference type="NCBI Taxonomy" id="1706046"/>
    <lineage>
        <taxon>Bacteria</taxon>
        <taxon>Pseudomonadati</taxon>
        <taxon>Pseudomonadota</taxon>
        <taxon>Betaproteobacteria</taxon>
        <taxon>Nitrosomonadales</taxon>
        <taxon>Sulfuricellaceae</taxon>
        <taxon>Sulfurirhabdus</taxon>
    </lineage>
</organism>
<evidence type="ECO:0000256" key="3">
    <source>
        <dbReference type="ARBA" id="ARBA00022519"/>
    </source>
</evidence>
<keyword evidence="3" id="KW-0997">Cell inner membrane</keyword>
<dbReference type="RefSeq" id="WP_124945300.1">
    <property type="nucleotide sequence ID" value="NZ_BHVT01000010.1"/>
</dbReference>